<keyword evidence="2" id="KW-1185">Reference proteome</keyword>
<dbReference type="EMBL" id="JABTEG010000008">
    <property type="protein sequence ID" value="KAG4304403.1"/>
    <property type="molecule type" value="Genomic_DNA"/>
</dbReference>
<sequence length="536" mass="60340">MQLTENTLNLIRKFSEKHPKSKNVLYSYGTSGFRMHHELLDSVVFRSGIFSALRSKKVLGKTIGIMITASHNPPQDNGIKLIDPNGEMLEISWEQYFNNISNAENTDSLILSIKQIILSEKIDLNIKSNVIYAADTRQSRLSLISSLIDGLSCFEASWTNYELLTTPQLHYLVHSINTKNTPEAYGEPTEHGYYDKLSKAYQYLMKSKTCQTPLFVDCANGIGALKLENLCHFINRNILEVTIVNNNTKDPEKLNRECGADFVKIHNKLPLGIKTNTKGRCISFDGDADRIVYYFIDSGGKFRLLDGDKIASLTAMFISDLIDTASIDVNIGVIQTAYSNKSSTDFISKTLKIPVNCVLTGVKHLHRAAMQYDCGIYFEANGHGTILFSQKMKSILSSYRQKSPKQLHAINCLKELINLVNQTVGDALSNMLLIEVILVHKNWNIQDWDNIYISLPSKIINVVTKNKELYKTIDSSYKLIKPEGMQEKINILSAKYKEGRAFVRASGTEDIGKVYAEAFTEKDANELASEISHLIY</sequence>
<accession>A0ACB7CBU9</accession>
<protein>
    <submittedName>
        <fullName evidence="1">Uncharacterized protein</fullName>
    </submittedName>
</protein>
<gene>
    <name evidence="1" type="ORF">PORY_002113</name>
</gene>
<proteinExistence type="predicted"/>
<evidence type="ECO:0000313" key="1">
    <source>
        <dbReference type="EMBL" id="KAG4304403.1"/>
    </source>
</evidence>
<organism evidence="1 2">
    <name type="scientific">Pneumocystis oryctolagi</name>
    <dbReference type="NCBI Taxonomy" id="42067"/>
    <lineage>
        <taxon>Eukaryota</taxon>
        <taxon>Fungi</taxon>
        <taxon>Dikarya</taxon>
        <taxon>Ascomycota</taxon>
        <taxon>Taphrinomycotina</taxon>
        <taxon>Pneumocystomycetes</taxon>
        <taxon>Pneumocystaceae</taxon>
        <taxon>Pneumocystis</taxon>
    </lineage>
</organism>
<dbReference type="Proteomes" id="UP000768646">
    <property type="component" value="Unassembled WGS sequence"/>
</dbReference>
<evidence type="ECO:0000313" key="2">
    <source>
        <dbReference type="Proteomes" id="UP000768646"/>
    </source>
</evidence>
<comment type="caution">
    <text evidence="1">The sequence shown here is derived from an EMBL/GenBank/DDBJ whole genome shotgun (WGS) entry which is preliminary data.</text>
</comment>
<reference evidence="1 2" key="1">
    <citation type="journal article" date="2021" name="Commun. Biol.">
        <title>Genomic insights into the host specific adaptation of the Pneumocystis genus.</title>
        <authorList>
            <person name="Cisse O.H."/>
            <person name="Ma L."/>
            <person name="Dekker J.P."/>
            <person name="Khil P.P."/>
            <person name="Youn J.-H."/>
            <person name="Brenchley J.M."/>
            <person name="Blair R."/>
            <person name="Pahar B."/>
            <person name="Chabe M."/>
            <person name="Van Rompay K.K.A."/>
            <person name="Keesler R."/>
            <person name="Sukura A."/>
            <person name="Hirsch V."/>
            <person name="Kutty G."/>
            <person name="Liu Y."/>
            <person name="Peng L."/>
            <person name="Chen J."/>
            <person name="Song J."/>
            <person name="Weissenbacher-Lang C."/>
            <person name="Xu J."/>
            <person name="Upham N.S."/>
            <person name="Stajich J.E."/>
            <person name="Cuomo C.A."/>
            <person name="Cushion M.T."/>
            <person name="Kovacs J.A."/>
        </authorList>
    </citation>
    <scope>NUCLEOTIDE SEQUENCE [LARGE SCALE GENOMIC DNA]</scope>
    <source>
        <strain evidence="1 2">RABM</strain>
    </source>
</reference>
<name>A0ACB7CBU9_9ASCO</name>